<gene>
    <name evidence="3" type="ORF">CTE05_17960</name>
</gene>
<feature type="compositionally biased region" description="Basic and acidic residues" evidence="1">
    <location>
        <begin position="68"/>
        <end position="86"/>
    </location>
</feature>
<feature type="domain" description="Transcription factor zinc-finger" evidence="2">
    <location>
        <begin position="6"/>
        <end position="44"/>
    </location>
</feature>
<proteinExistence type="predicted"/>
<sequence>MNPLVCPKCGSDMRAYERNGVTIDQCTGCRGIFLDRGELEKLTDAEASYYGTRTAAPAPAPAPAPARYPDDRYREDDRYRGGDRDDYYKKKKKRSFLDDLFD</sequence>
<feature type="region of interest" description="Disordered" evidence="1">
    <location>
        <begin position="52"/>
        <end position="86"/>
    </location>
</feature>
<comment type="caution">
    <text evidence="3">The sequence shown here is derived from an EMBL/GenBank/DDBJ whole genome shotgun (WGS) entry which is preliminary data.</text>
</comment>
<accession>A0A511JK43</accession>
<dbReference type="Pfam" id="PF13453">
    <property type="entry name" value="Zn_ribbon_TFIIB"/>
    <property type="match status" value="1"/>
</dbReference>
<evidence type="ECO:0000259" key="2">
    <source>
        <dbReference type="Pfam" id="PF13453"/>
    </source>
</evidence>
<evidence type="ECO:0000256" key="1">
    <source>
        <dbReference type="SAM" id="MobiDB-lite"/>
    </source>
</evidence>
<dbReference type="RefSeq" id="WP_146845776.1">
    <property type="nucleotide sequence ID" value="NZ_BJWH01000007.1"/>
</dbReference>
<dbReference type="EMBL" id="BJWH01000007">
    <property type="protein sequence ID" value="GEL98249.1"/>
    <property type="molecule type" value="Genomic_DNA"/>
</dbReference>
<dbReference type="AlphaFoldDB" id="A0A511JK43"/>
<dbReference type="InterPro" id="IPR027392">
    <property type="entry name" value="TF_Znf"/>
</dbReference>
<protein>
    <recommendedName>
        <fullName evidence="2">Transcription factor zinc-finger domain-containing protein</fullName>
    </recommendedName>
</protein>
<dbReference type="OrthoDB" id="9814037at2"/>
<evidence type="ECO:0000313" key="4">
    <source>
        <dbReference type="Proteomes" id="UP000321049"/>
    </source>
</evidence>
<organism evidence="3 4">
    <name type="scientific">Cellulomonas terrae</name>
    <dbReference type="NCBI Taxonomy" id="311234"/>
    <lineage>
        <taxon>Bacteria</taxon>
        <taxon>Bacillati</taxon>
        <taxon>Actinomycetota</taxon>
        <taxon>Actinomycetes</taxon>
        <taxon>Micrococcales</taxon>
        <taxon>Cellulomonadaceae</taxon>
        <taxon>Cellulomonas</taxon>
    </lineage>
</organism>
<dbReference type="Proteomes" id="UP000321049">
    <property type="component" value="Unassembled WGS sequence"/>
</dbReference>
<reference evidence="3 4" key="1">
    <citation type="submission" date="2019-07" db="EMBL/GenBank/DDBJ databases">
        <title>Whole genome shotgun sequence of Cellulomonas terrae NBRC 100819.</title>
        <authorList>
            <person name="Hosoyama A."/>
            <person name="Uohara A."/>
            <person name="Ohji S."/>
            <person name="Ichikawa N."/>
        </authorList>
    </citation>
    <scope>NUCLEOTIDE SEQUENCE [LARGE SCALE GENOMIC DNA]</scope>
    <source>
        <strain evidence="3 4">NBRC 100819</strain>
    </source>
</reference>
<keyword evidence="4" id="KW-1185">Reference proteome</keyword>
<evidence type="ECO:0000313" key="3">
    <source>
        <dbReference type="EMBL" id="GEL98249.1"/>
    </source>
</evidence>
<name>A0A511JK43_9CELL</name>